<evidence type="ECO:0000313" key="3">
    <source>
        <dbReference type="EMBL" id="ARA91690.1"/>
    </source>
</evidence>
<name>A0A1V0D9L1_9VIRU</name>
<evidence type="ECO:0000256" key="1">
    <source>
        <dbReference type="SAM" id="MobiDB-lite"/>
    </source>
</evidence>
<feature type="compositionally biased region" description="Low complexity" evidence="1">
    <location>
        <begin position="161"/>
        <end position="172"/>
    </location>
</feature>
<proteinExistence type="predicted"/>
<sequence length="258" mass="27547">MHRRMAEFMPQVVEESGAEPAKALTAWAGAGAPESGVKGPIGRAVTCGTGPPSMEERWLTVAYAAHGLFCNCNKPKDHLEQCLTTAVADAEGRHGGGAGGSGDVTFDIGIDALIAAADIRMSLNFSGEAMEPKGSKQTSETPAPSHAPINPGTHLIPGYKTPPRYTTPLLTPGNMTMTGLLEQILSKSCSNSPQRARRRRKRTHTLGRKPRESPHQEKTKRALSLLRAAIPATKKRKKRDPESSSPASEDSSSTSSEW</sequence>
<dbReference type="InterPro" id="IPR004118">
    <property type="entry name" value="HEV_TT_vir_Orf2/Gyrovir_Vp2_N"/>
</dbReference>
<feature type="compositionally biased region" description="Basic and acidic residues" evidence="1">
    <location>
        <begin position="209"/>
        <end position="220"/>
    </location>
</feature>
<feature type="compositionally biased region" description="Basic residues" evidence="1">
    <location>
        <begin position="195"/>
        <end position="208"/>
    </location>
</feature>
<reference evidence="3" key="1">
    <citation type="submission" date="2017-03" db="EMBL/GenBank/DDBJ databases">
        <title>Genomes of single stranded DNA viruses identified in swine sera with porcine circovirus associated disease in southern Brazil.</title>
        <authorList>
            <person name="Cerva C."/>
            <person name="Varela A.P.M."/>
            <person name="Cibulski S.P."/>
            <person name="Mayer F.Q."/>
            <person name="Loiko M.R."/>
            <person name="Scheffer C.M."/>
            <person name="Lima D.A."/>
            <person name="Teixeira T.F."/>
            <person name="Santos H.F."/>
            <person name="Roehe P.M."/>
        </authorList>
    </citation>
    <scope>NUCLEOTIDE SEQUENCE</scope>
    <source>
        <strain evidence="3">BR/RS03/2008</strain>
    </source>
</reference>
<dbReference type="EMBL" id="KY742736">
    <property type="protein sequence ID" value="ARA91690.1"/>
    <property type="molecule type" value="Genomic_DNA"/>
</dbReference>
<protein>
    <submittedName>
        <fullName evidence="3">ORF3</fullName>
    </submittedName>
</protein>
<organism evidence="3">
    <name type="scientific">Torque teno sus virus k2a</name>
    <dbReference type="NCBI Taxonomy" id="1968861"/>
    <lineage>
        <taxon>Viruses</taxon>
        <taxon>Monodnaviria</taxon>
        <taxon>Shotokuvirae</taxon>
        <taxon>Commensaviricota</taxon>
        <taxon>Cardeaviricetes</taxon>
        <taxon>Sanitavirales</taxon>
        <taxon>Anelloviridae</taxon>
        <taxon>Kappatorquevirus</taxon>
        <taxon>Kappatorquevirus suidak2a</taxon>
    </lineage>
</organism>
<feature type="region of interest" description="Disordered" evidence="1">
    <location>
        <begin position="129"/>
        <end position="174"/>
    </location>
</feature>
<feature type="region of interest" description="Disordered" evidence="1">
    <location>
        <begin position="186"/>
        <end position="258"/>
    </location>
</feature>
<evidence type="ECO:0000259" key="2">
    <source>
        <dbReference type="Pfam" id="PF02957"/>
    </source>
</evidence>
<feature type="domain" description="Hepatitis TT virus Orf2/Gyrovirus Vp2 N-terminal" evidence="2">
    <location>
        <begin position="54"/>
        <end position="89"/>
    </location>
</feature>
<accession>A0A1V0D9L1</accession>
<feature type="compositionally biased region" description="Low complexity" evidence="1">
    <location>
        <begin position="243"/>
        <end position="258"/>
    </location>
</feature>
<dbReference type="Pfam" id="PF02957">
    <property type="entry name" value="TT_ORF2-like"/>
    <property type="match status" value="1"/>
</dbReference>